<dbReference type="InterPro" id="IPR052907">
    <property type="entry name" value="Beta-lactamase/esterase"/>
</dbReference>
<dbReference type="PANTHER" id="PTHR43319:SF3">
    <property type="entry name" value="BETA-LACTAMASE-RELATED DOMAIN-CONTAINING PROTEIN"/>
    <property type="match status" value="1"/>
</dbReference>
<dbReference type="Gene3D" id="3.40.710.10">
    <property type="entry name" value="DD-peptidase/beta-lactamase superfamily"/>
    <property type="match status" value="1"/>
</dbReference>
<evidence type="ECO:0000256" key="1">
    <source>
        <dbReference type="SAM" id="MobiDB-lite"/>
    </source>
</evidence>
<feature type="region of interest" description="Disordered" evidence="1">
    <location>
        <begin position="214"/>
        <end position="234"/>
    </location>
</feature>
<evidence type="ECO:0000313" key="4">
    <source>
        <dbReference type="Proteomes" id="UP001165685"/>
    </source>
</evidence>
<evidence type="ECO:0000313" key="3">
    <source>
        <dbReference type="EMBL" id="MDA2806324.1"/>
    </source>
</evidence>
<evidence type="ECO:0000259" key="2">
    <source>
        <dbReference type="Pfam" id="PF00144"/>
    </source>
</evidence>
<dbReference type="RefSeq" id="WP_270678968.1">
    <property type="nucleotide sequence ID" value="NZ_JAQFWP010000033.1"/>
</dbReference>
<dbReference type="GO" id="GO:0016787">
    <property type="term" value="F:hydrolase activity"/>
    <property type="evidence" value="ECO:0007669"/>
    <property type="project" value="UniProtKB-KW"/>
</dbReference>
<feature type="domain" description="Beta-lactamase-related" evidence="2">
    <location>
        <begin position="22"/>
        <end position="378"/>
    </location>
</feature>
<reference evidence="3" key="1">
    <citation type="submission" date="2023-01" db="EMBL/GenBank/DDBJ databases">
        <title>Draft genome sequence of Nocardiopsis sp. LSu2-4 isolated from halophytes.</title>
        <authorList>
            <person name="Duangmal K."/>
            <person name="Chantavorakit T."/>
        </authorList>
    </citation>
    <scope>NUCLEOTIDE SEQUENCE</scope>
    <source>
        <strain evidence="3">LSu2-4</strain>
    </source>
</reference>
<dbReference type="PANTHER" id="PTHR43319">
    <property type="entry name" value="BETA-LACTAMASE-RELATED"/>
    <property type="match status" value="1"/>
</dbReference>
<keyword evidence="3" id="KW-0378">Hydrolase</keyword>
<dbReference type="InterPro" id="IPR001466">
    <property type="entry name" value="Beta-lactam-related"/>
</dbReference>
<sequence>MSEETEVHGVCAPGFERVRRVFENNFARGLEVGAAVTVFAGDERVVELWGGWADRRAERPWRRDTPCFAFSCTKAVTAAAALRVAERGGHDLSAPVASWWPGYDAHGKGKTTGEHLLSHQAGLPAFDTPVSAEEAADPAAMADLLAAQAPAWEPGTGHGYHAFTYGWLAGEIVRRLDGRTVGAYTADEIAGPLGLDLWVGAPDGVAARAARLTRKAGSGPSRSADIADGPSDDPIARMARAARDPESLYSRSFRNPDMAPVRGGFNDRGVMAAGWPAAGLTTTATGLAGFYRDLLAGRIVSPDTLRAAVAPRVEGADAVLHLTSSFGLGFMRPSLVFAVPRAAQAGAFGHTGSGGSIGLADLDHGISIGYVMNGLGAELSGGMRSMRLVKAVYDSLR</sequence>
<dbReference type="Proteomes" id="UP001165685">
    <property type="component" value="Unassembled WGS sequence"/>
</dbReference>
<comment type="caution">
    <text evidence="3">The sequence shown here is derived from an EMBL/GenBank/DDBJ whole genome shotgun (WGS) entry which is preliminary data.</text>
</comment>
<organism evidence="3 4">
    <name type="scientific">Nocardiopsis suaedae</name>
    <dbReference type="NCBI Taxonomy" id="3018444"/>
    <lineage>
        <taxon>Bacteria</taxon>
        <taxon>Bacillati</taxon>
        <taxon>Actinomycetota</taxon>
        <taxon>Actinomycetes</taxon>
        <taxon>Streptosporangiales</taxon>
        <taxon>Nocardiopsidaceae</taxon>
        <taxon>Nocardiopsis</taxon>
    </lineage>
</organism>
<dbReference type="InterPro" id="IPR012338">
    <property type="entry name" value="Beta-lactam/transpept-like"/>
</dbReference>
<accession>A0ABT4TNQ2</accession>
<gene>
    <name evidence="3" type="ORF">O4U47_17565</name>
</gene>
<dbReference type="SUPFAM" id="SSF56601">
    <property type="entry name" value="beta-lactamase/transpeptidase-like"/>
    <property type="match status" value="1"/>
</dbReference>
<dbReference type="Pfam" id="PF00144">
    <property type="entry name" value="Beta-lactamase"/>
    <property type="match status" value="1"/>
</dbReference>
<proteinExistence type="predicted"/>
<name>A0ABT4TNQ2_9ACTN</name>
<keyword evidence="4" id="KW-1185">Reference proteome</keyword>
<protein>
    <submittedName>
        <fullName evidence="3">Serine hydrolase</fullName>
    </submittedName>
</protein>
<dbReference type="EMBL" id="JAQFWP010000033">
    <property type="protein sequence ID" value="MDA2806324.1"/>
    <property type="molecule type" value="Genomic_DNA"/>
</dbReference>